<dbReference type="VEuPathDB" id="FungiDB:PNEG_03235"/>
<evidence type="ECO:0000256" key="2">
    <source>
        <dbReference type="SAM" id="MobiDB-lite"/>
    </source>
</evidence>
<name>M7NIJ1_PNEMU</name>
<proteinExistence type="inferred from homology"/>
<dbReference type="GO" id="GO:0007023">
    <property type="term" value="P:post-chaperonin tubulin folding pathway"/>
    <property type="evidence" value="ECO:0007669"/>
    <property type="project" value="InterPro"/>
</dbReference>
<dbReference type="AlphaFoldDB" id="M7NIJ1"/>
<keyword evidence="5" id="KW-1185">Reference proteome</keyword>
<dbReference type="GO" id="GO:0007021">
    <property type="term" value="P:tubulin complex assembly"/>
    <property type="evidence" value="ECO:0007669"/>
    <property type="project" value="TreeGrafter"/>
</dbReference>
<feature type="compositionally biased region" description="Basic and acidic residues" evidence="2">
    <location>
        <begin position="78"/>
        <end position="87"/>
    </location>
</feature>
<accession>M7NIJ1</accession>
<dbReference type="InterPro" id="IPR012945">
    <property type="entry name" value="Tubulin-bd_cofactor_C_dom"/>
</dbReference>
<dbReference type="EMBL" id="AFWA02000010">
    <property type="protein sequence ID" value="EMR08398.1"/>
    <property type="molecule type" value="Genomic_DNA"/>
</dbReference>
<dbReference type="GeneID" id="19896922"/>
<gene>
    <name evidence="4" type="ORF">PNEG_03235</name>
</gene>
<dbReference type="Pfam" id="PF07986">
    <property type="entry name" value="TBCC"/>
    <property type="match status" value="1"/>
</dbReference>
<dbReference type="STRING" id="1069680.M7NIJ1"/>
<sequence length="272" mass="31817">MLFSLSNSPEKDQLIEAIGHRIEDLNDSMIKSITLLPSYDRRLLKEQMKELYTSYQLLKKNARPKPNLGFKLSVDANNDQKEQKESNPMDLSSMSLEKSLSLLEDPFLHVEERIDLYKNGRNSEVNLSDSSFCIYLIRELEWYSLKAHHLKDCFVLANNICGPAYISNCQDCTFIVFCYQFRMHDCKDVDVLIACKSKAIIENCTRIRFGPNPYMNSFEAWNRVQDFGWLKQTPSPNWEIIPENDRWDVVKWEEIIHDAGKISDIINLIRHK</sequence>
<dbReference type="RefSeq" id="XP_007875301.1">
    <property type="nucleotide sequence ID" value="XM_007877110.1"/>
</dbReference>
<dbReference type="OMA" id="HQFRLHE"/>
<dbReference type="GO" id="GO:0005737">
    <property type="term" value="C:cytoplasm"/>
    <property type="evidence" value="ECO:0007669"/>
    <property type="project" value="TreeGrafter"/>
</dbReference>
<dbReference type="InterPro" id="IPR017901">
    <property type="entry name" value="C-CAP_CF_C-like"/>
</dbReference>
<dbReference type="InterPro" id="IPR016098">
    <property type="entry name" value="CAP/MinC_C"/>
</dbReference>
<evidence type="ECO:0000259" key="3">
    <source>
        <dbReference type="PROSITE" id="PS51329"/>
    </source>
</evidence>
<dbReference type="eggNOG" id="KOG2512">
    <property type="taxonomic scope" value="Eukaryota"/>
</dbReference>
<comment type="caution">
    <text evidence="4">The sequence shown here is derived from an EMBL/GenBank/DDBJ whole genome shotgun (WGS) entry which is preliminary data.</text>
</comment>
<organism evidence="4 5">
    <name type="scientific">Pneumocystis murina (strain B123)</name>
    <name type="common">Mouse pneumocystis pneumonia agent</name>
    <name type="synonym">Pneumocystis carinii f. sp. muris</name>
    <dbReference type="NCBI Taxonomy" id="1069680"/>
    <lineage>
        <taxon>Eukaryota</taxon>
        <taxon>Fungi</taxon>
        <taxon>Dikarya</taxon>
        <taxon>Ascomycota</taxon>
        <taxon>Taphrinomycotina</taxon>
        <taxon>Pneumocystomycetes</taxon>
        <taxon>Pneumocystaceae</taxon>
        <taxon>Pneumocystis</taxon>
    </lineage>
</organism>
<dbReference type="PANTHER" id="PTHR15139:SF0">
    <property type="entry name" value="TUBULIN-SPECIFIC CHAPERONE C"/>
    <property type="match status" value="1"/>
</dbReference>
<dbReference type="PROSITE" id="PS51329">
    <property type="entry name" value="C_CAP_COFACTOR_C"/>
    <property type="match status" value="1"/>
</dbReference>
<dbReference type="PANTHER" id="PTHR15139">
    <property type="entry name" value="TUBULIN FOLDING COFACTOR C"/>
    <property type="match status" value="1"/>
</dbReference>
<dbReference type="OrthoDB" id="194775at2759"/>
<dbReference type="HOGENOM" id="CLU_032612_0_0_1"/>
<evidence type="ECO:0000313" key="5">
    <source>
        <dbReference type="Proteomes" id="UP000011958"/>
    </source>
</evidence>
<dbReference type="Proteomes" id="UP000011958">
    <property type="component" value="Unassembled WGS sequence"/>
</dbReference>
<evidence type="ECO:0000256" key="1">
    <source>
        <dbReference type="ARBA" id="ARBA00008848"/>
    </source>
</evidence>
<evidence type="ECO:0000313" key="4">
    <source>
        <dbReference type="EMBL" id="EMR08398.1"/>
    </source>
</evidence>
<feature type="domain" description="C-CAP/cofactor C-like" evidence="3">
    <location>
        <begin position="120"/>
        <end position="229"/>
    </location>
</feature>
<dbReference type="InterPro" id="IPR027684">
    <property type="entry name" value="TBCC"/>
</dbReference>
<comment type="similarity">
    <text evidence="1">Belongs to the TBCC family.</text>
</comment>
<protein>
    <recommendedName>
        <fullName evidence="3">C-CAP/cofactor C-like domain-containing protein</fullName>
    </recommendedName>
</protein>
<dbReference type="Gene3D" id="2.160.20.70">
    <property type="match status" value="1"/>
</dbReference>
<reference evidence="5" key="1">
    <citation type="journal article" date="2016" name="Nat. Commun.">
        <title>Genome analysis of three Pneumocystis species reveals adaptation mechanisms to life exclusively in mammalian hosts.</title>
        <authorList>
            <person name="Ma L."/>
            <person name="Chen Z."/>
            <person name="Huang D.W."/>
            <person name="Kutty G."/>
            <person name="Ishihara M."/>
            <person name="Wang H."/>
            <person name="Abouelleil A."/>
            <person name="Bishop L."/>
            <person name="Davey E."/>
            <person name="Deng R."/>
            <person name="Deng X."/>
            <person name="Fan L."/>
            <person name="Fantoni G."/>
            <person name="Fitzgerald M."/>
            <person name="Gogineni E."/>
            <person name="Goldberg J.M."/>
            <person name="Handley G."/>
            <person name="Hu X."/>
            <person name="Huber C."/>
            <person name="Jiao X."/>
            <person name="Jones K."/>
            <person name="Levin J.Z."/>
            <person name="Liu Y."/>
            <person name="Macdonald P."/>
            <person name="Melnikov A."/>
            <person name="Raley C."/>
            <person name="Sassi M."/>
            <person name="Sherman B.T."/>
            <person name="Song X."/>
            <person name="Sykes S."/>
            <person name="Tran B."/>
            <person name="Walsh L."/>
            <person name="Xia Y."/>
            <person name="Yang J."/>
            <person name="Young S."/>
            <person name="Zeng Q."/>
            <person name="Zheng X."/>
            <person name="Stephens R."/>
            <person name="Nusbaum C."/>
            <person name="Birren B.W."/>
            <person name="Azadi P."/>
            <person name="Lempicki R.A."/>
            <person name="Cuomo C.A."/>
            <person name="Kovacs J.A."/>
        </authorList>
    </citation>
    <scope>NUCLEOTIDE SEQUENCE [LARGE SCALE GENOMIC DNA]</scope>
    <source>
        <strain evidence="5">B123</strain>
    </source>
</reference>
<feature type="region of interest" description="Disordered" evidence="2">
    <location>
        <begin position="71"/>
        <end position="91"/>
    </location>
</feature>